<comment type="caution">
    <text evidence="2">The sequence shown here is derived from an EMBL/GenBank/DDBJ whole genome shotgun (WGS) entry which is preliminary data.</text>
</comment>
<dbReference type="RefSeq" id="WP_238278297.1">
    <property type="nucleotide sequence ID" value="NZ_BPQL01000034.1"/>
</dbReference>
<protein>
    <submittedName>
        <fullName evidence="2">Uncharacterized protein</fullName>
    </submittedName>
</protein>
<gene>
    <name evidence="2" type="ORF">ABID43_001554</name>
</gene>
<sequence>MRRTLSHTFLPLILVAGPAVAQAPAVPPRPATTWVPVEEPMSALLNGGHRIVSASGPSFTLERGGKYVVCEVRPAGGMRGAAETTSTCHRVN</sequence>
<dbReference type="Proteomes" id="UP001549145">
    <property type="component" value="Unassembled WGS sequence"/>
</dbReference>
<reference evidence="2 3" key="1">
    <citation type="submission" date="2024-06" db="EMBL/GenBank/DDBJ databases">
        <title>Genomic Encyclopedia of Type Strains, Phase IV (KMG-IV): sequencing the most valuable type-strain genomes for metagenomic binning, comparative biology and taxonomic classification.</title>
        <authorList>
            <person name="Goeker M."/>
        </authorList>
    </citation>
    <scope>NUCLEOTIDE SEQUENCE [LARGE SCALE GENOMIC DNA]</scope>
    <source>
        <strain evidence="2 3">DSM 21331</strain>
    </source>
</reference>
<organism evidence="2 3">
    <name type="scientific">Methylobacterium goesingense</name>
    <dbReference type="NCBI Taxonomy" id="243690"/>
    <lineage>
        <taxon>Bacteria</taxon>
        <taxon>Pseudomonadati</taxon>
        <taxon>Pseudomonadota</taxon>
        <taxon>Alphaproteobacteria</taxon>
        <taxon>Hyphomicrobiales</taxon>
        <taxon>Methylobacteriaceae</taxon>
        <taxon>Methylobacterium</taxon>
    </lineage>
</organism>
<keyword evidence="3" id="KW-1185">Reference proteome</keyword>
<evidence type="ECO:0000313" key="3">
    <source>
        <dbReference type="Proteomes" id="UP001549145"/>
    </source>
</evidence>
<dbReference type="EMBL" id="JBEPMM010000003">
    <property type="protein sequence ID" value="MET3692023.1"/>
    <property type="molecule type" value="Genomic_DNA"/>
</dbReference>
<feature type="chain" id="PRO_5045767862" evidence="1">
    <location>
        <begin position="22"/>
        <end position="92"/>
    </location>
</feature>
<proteinExistence type="predicted"/>
<accession>A0ABV2L2G3</accession>
<feature type="signal peptide" evidence="1">
    <location>
        <begin position="1"/>
        <end position="21"/>
    </location>
</feature>
<keyword evidence="1" id="KW-0732">Signal</keyword>
<evidence type="ECO:0000313" key="2">
    <source>
        <dbReference type="EMBL" id="MET3692023.1"/>
    </source>
</evidence>
<evidence type="ECO:0000256" key="1">
    <source>
        <dbReference type="SAM" id="SignalP"/>
    </source>
</evidence>
<name>A0ABV2L2G3_9HYPH</name>